<protein>
    <submittedName>
        <fullName evidence="2">Uncharacterized protein</fullName>
    </submittedName>
</protein>
<proteinExistence type="predicted"/>
<accession>I8T6T5</accession>
<evidence type="ECO:0000313" key="3">
    <source>
        <dbReference type="Proteomes" id="UP000003704"/>
    </source>
</evidence>
<name>I8T6T5_9GAMM</name>
<dbReference type="EMBL" id="AKGD01000002">
    <property type="protein sequence ID" value="EIT69645.1"/>
    <property type="molecule type" value="Genomic_DNA"/>
</dbReference>
<dbReference type="STRING" id="1172194.WQQ_32270"/>
<reference evidence="2 3" key="1">
    <citation type="journal article" date="2012" name="J. Bacteriol.">
        <title>Genome Sequence of n-Alkane-Degrading Hydrocarboniphaga effusa Strain AP103T (ATCC BAA-332T).</title>
        <authorList>
            <person name="Chang H.K."/>
            <person name="Zylstra G.J."/>
            <person name="Chae J.C."/>
        </authorList>
    </citation>
    <scope>NUCLEOTIDE SEQUENCE [LARGE SCALE GENOMIC DNA]</scope>
    <source>
        <strain evidence="2 3">AP103</strain>
    </source>
</reference>
<dbReference type="AlphaFoldDB" id="I8T6T5"/>
<dbReference type="Proteomes" id="UP000003704">
    <property type="component" value="Unassembled WGS sequence"/>
</dbReference>
<organism evidence="2 3">
    <name type="scientific">Hydrocarboniphaga effusa AP103</name>
    <dbReference type="NCBI Taxonomy" id="1172194"/>
    <lineage>
        <taxon>Bacteria</taxon>
        <taxon>Pseudomonadati</taxon>
        <taxon>Pseudomonadota</taxon>
        <taxon>Gammaproteobacteria</taxon>
        <taxon>Nevskiales</taxon>
        <taxon>Nevskiaceae</taxon>
        <taxon>Hydrocarboniphaga</taxon>
    </lineage>
</organism>
<keyword evidence="3" id="KW-1185">Reference proteome</keyword>
<evidence type="ECO:0000313" key="2">
    <source>
        <dbReference type="EMBL" id="EIT69645.1"/>
    </source>
</evidence>
<gene>
    <name evidence="2" type="ORF">WQQ_32270</name>
</gene>
<comment type="caution">
    <text evidence="2">The sequence shown here is derived from an EMBL/GenBank/DDBJ whole genome shotgun (WGS) entry which is preliminary data.</text>
</comment>
<feature type="region of interest" description="Disordered" evidence="1">
    <location>
        <begin position="1"/>
        <end position="42"/>
    </location>
</feature>
<evidence type="ECO:0000256" key="1">
    <source>
        <dbReference type="SAM" id="MobiDB-lite"/>
    </source>
</evidence>
<sequence>MANPSGRGEAGGSGANMHRNLIGPADRPSARRAGPLKAQPRATFWVSDGRLRRLFRWPISRPRHRPGDRSHAR</sequence>